<dbReference type="EMBL" id="QVQT01000002">
    <property type="protein sequence ID" value="RFU17915.1"/>
    <property type="molecule type" value="Genomic_DNA"/>
</dbReference>
<dbReference type="InterPro" id="IPR010982">
    <property type="entry name" value="Lambda_DNA-bd_dom_sf"/>
</dbReference>
<dbReference type="AlphaFoldDB" id="A0A372ISK6"/>
<dbReference type="Gene3D" id="1.10.260.40">
    <property type="entry name" value="lambda repressor-like DNA-binding domains"/>
    <property type="match status" value="1"/>
</dbReference>
<dbReference type="RefSeq" id="WP_117298662.1">
    <property type="nucleotide sequence ID" value="NZ_QVQT02000002.1"/>
</dbReference>
<evidence type="ECO:0000313" key="2">
    <source>
        <dbReference type="EMBL" id="RFU17915.1"/>
    </source>
</evidence>
<accession>A0A372ISK6</accession>
<comment type="caution">
    <text evidence="2">The sequence shown here is derived from an EMBL/GenBank/DDBJ whole genome shotgun (WGS) entry which is preliminary data.</text>
</comment>
<gene>
    <name evidence="2" type="ORF">D0Y96_07395</name>
</gene>
<protein>
    <submittedName>
        <fullName evidence="2">Transcriptional regulator</fullName>
    </submittedName>
</protein>
<keyword evidence="3" id="KW-1185">Reference proteome</keyword>
<dbReference type="SUPFAM" id="SSF47413">
    <property type="entry name" value="lambda repressor-like DNA-binding domains"/>
    <property type="match status" value="1"/>
</dbReference>
<dbReference type="InterPro" id="IPR001387">
    <property type="entry name" value="Cro/C1-type_HTH"/>
</dbReference>
<dbReference type="GO" id="GO:0003677">
    <property type="term" value="F:DNA binding"/>
    <property type="evidence" value="ECO:0007669"/>
    <property type="project" value="InterPro"/>
</dbReference>
<evidence type="ECO:0000313" key="3">
    <source>
        <dbReference type="Proteomes" id="UP000264702"/>
    </source>
</evidence>
<proteinExistence type="predicted"/>
<dbReference type="PROSITE" id="PS50943">
    <property type="entry name" value="HTH_CROC1"/>
    <property type="match status" value="1"/>
</dbReference>
<evidence type="ECO:0000259" key="1">
    <source>
        <dbReference type="PROSITE" id="PS50943"/>
    </source>
</evidence>
<dbReference type="CDD" id="cd00093">
    <property type="entry name" value="HTH_XRE"/>
    <property type="match status" value="1"/>
</dbReference>
<dbReference type="NCBIfam" id="TIGR03070">
    <property type="entry name" value="couple_hipB"/>
    <property type="match status" value="1"/>
</dbReference>
<name>A0A372ISK6_9BACT</name>
<dbReference type="Proteomes" id="UP000264702">
    <property type="component" value="Unassembled WGS sequence"/>
</dbReference>
<dbReference type="InterPro" id="IPR017507">
    <property type="entry name" value="Tscrpt_reg_HipB-like"/>
</dbReference>
<feature type="domain" description="HTH cro/C1-type" evidence="1">
    <location>
        <begin position="13"/>
        <end position="67"/>
    </location>
</feature>
<dbReference type="Pfam" id="PF13560">
    <property type="entry name" value="HTH_31"/>
    <property type="match status" value="1"/>
</dbReference>
<sequence length="96" mass="10554">MKIRTAADLGAFIRERRVKLGMDQSDLAEKAGTSRKWIVEVEQGKPRAEIGLVLRTLKTLGVSLDIAVERTQKASAVSEPGNVDINNVLNSLKKRP</sequence>
<reference evidence="2 3" key="1">
    <citation type="submission" date="2018-08" db="EMBL/GenBank/DDBJ databases">
        <title>Acidipila sp. 4G-K13, an acidobacterium isolated from forest soil.</title>
        <authorList>
            <person name="Gao Z.-H."/>
            <person name="Qiu L.-H."/>
        </authorList>
    </citation>
    <scope>NUCLEOTIDE SEQUENCE [LARGE SCALE GENOMIC DNA]</scope>
    <source>
        <strain evidence="2 3">4G-K13</strain>
    </source>
</reference>
<dbReference type="SMART" id="SM00530">
    <property type="entry name" value="HTH_XRE"/>
    <property type="match status" value="1"/>
</dbReference>
<organism evidence="2 3">
    <name type="scientific">Paracidobacterium acidisoli</name>
    <dbReference type="NCBI Taxonomy" id="2303751"/>
    <lineage>
        <taxon>Bacteria</taxon>
        <taxon>Pseudomonadati</taxon>
        <taxon>Acidobacteriota</taxon>
        <taxon>Terriglobia</taxon>
        <taxon>Terriglobales</taxon>
        <taxon>Acidobacteriaceae</taxon>
        <taxon>Paracidobacterium</taxon>
    </lineage>
</organism>
<dbReference type="OrthoDB" id="565249at2"/>